<reference evidence="3 4" key="1">
    <citation type="submission" date="2016-03" db="EMBL/GenBank/DDBJ databases">
        <title>Draft genome sequence of Acetobacter malorum CECT 7742, a strain isolated from strawberry vinegar.</title>
        <authorList>
            <person name="Sainz F."/>
            <person name="Mas A."/>
            <person name="Torija M.J."/>
        </authorList>
    </citation>
    <scope>NUCLEOTIDE SEQUENCE [LARGE SCALE GENOMIC DNA]</scope>
    <source>
        <strain evidence="3 4">CECT 7742</strain>
    </source>
</reference>
<gene>
    <name evidence="3" type="ORF">Amal_03047</name>
</gene>
<dbReference type="Proteomes" id="UP000077349">
    <property type="component" value="Unassembled WGS sequence"/>
</dbReference>
<sequence>MAKHNRLKQVSLASLLLVGCAIFSPNTQAASPEQPLSRRVSVPKKRVQPGAVQKPVAQPPQAEKSAGTPSDGQLVVPASMPDQADMPKLHVGNLFHPKPGHKLTYWDGLEGHLSVEAGISGNPWTRSGRNFAPVLY</sequence>
<organism evidence="3 4">
    <name type="scientific">Acetobacter malorum</name>
    <dbReference type="NCBI Taxonomy" id="178901"/>
    <lineage>
        <taxon>Bacteria</taxon>
        <taxon>Pseudomonadati</taxon>
        <taxon>Pseudomonadota</taxon>
        <taxon>Alphaproteobacteria</taxon>
        <taxon>Acetobacterales</taxon>
        <taxon>Acetobacteraceae</taxon>
        <taxon>Acetobacter</taxon>
    </lineage>
</organism>
<comment type="caution">
    <text evidence="3">The sequence shown here is derived from an EMBL/GenBank/DDBJ whole genome shotgun (WGS) entry which is preliminary data.</text>
</comment>
<evidence type="ECO:0000256" key="2">
    <source>
        <dbReference type="SAM" id="SignalP"/>
    </source>
</evidence>
<dbReference type="PROSITE" id="PS51257">
    <property type="entry name" value="PROKAR_LIPOPROTEIN"/>
    <property type="match status" value="1"/>
</dbReference>
<evidence type="ECO:0000313" key="4">
    <source>
        <dbReference type="Proteomes" id="UP000077349"/>
    </source>
</evidence>
<feature type="signal peptide" evidence="2">
    <location>
        <begin position="1"/>
        <end position="29"/>
    </location>
</feature>
<evidence type="ECO:0000313" key="3">
    <source>
        <dbReference type="EMBL" id="OAG75943.1"/>
    </source>
</evidence>
<evidence type="ECO:0000256" key="1">
    <source>
        <dbReference type="SAM" id="MobiDB-lite"/>
    </source>
</evidence>
<proteinExistence type="predicted"/>
<dbReference type="AlphaFoldDB" id="A0A177G6K6"/>
<feature type="region of interest" description="Disordered" evidence="1">
    <location>
        <begin position="27"/>
        <end position="80"/>
    </location>
</feature>
<dbReference type="EMBL" id="LVHD01000019">
    <property type="protein sequence ID" value="OAG75943.1"/>
    <property type="molecule type" value="Genomic_DNA"/>
</dbReference>
<protein>
    <submittedName>
        <fullName evidence="3">Uncharacterized protein</fullName>
    </submittedName>
</protein>
<feature type="chain" id="PRO_5008061645" evidence="2">
    <location>
        <begin position="30"/>
        <end position="136"/>
    </location>
</feature>
<accession>A0A177G6K6</accession>
<keyword evidence="2" id="KW-0732">Signal</keyword>
<name>A0A177G6K6_9PROT</name>
<dbReference type="PATRIC" id="fig|178901.16.peg.3236"/>